<evidence type="ECO:0000256" key="3">
    <source>
        <dbReference type="ARBA" id="ARBA00022827"/>
    </source>
</evidence>
<sequence>MKYNSITPQIVDELKQIVGERNVIYDDIEAMEAYSHDEVAEKHYAHMPDVVLKPTSAEQISKIVKLANKYKIPVTPRGAGSGLSGGAVPICGGIVLSVEKMNKILEIDTQNLMAVVEPGVVTNEINNVVKEYGLYYAGYPMSVETCYVGGNVAENAGGGKAIKYGVTARYIMGLEMVTPEGDIITLGGKRVKDVTGYNLLHLMVGSEGTLGIFTKIIVKLQPMPVATADLLVLFNSVKEAIDIVPIIMTNGKIIPTSIEFMDELSFKTSCEYLNEKLPYQSAKAMLLIELDGDNMDIIESQYETIGELCMQNGAIEVYVADNATTIERVWRIRRNVAEAWKLVSPHQSLEDIVVPISEIPTFMDRLAELQTKYNVSIPCYGHAGDGNLHVTPVKDPEWSLDKWYDTLNKLLPEMYKIVANLGGTISGEHGIGHKRKPYMPLVLKDTEIELMKRIKKAFDPNMILNPGKLFDID</sequence>
<dbReference type="GO" id="GO:0071949">
    <property type="term" value="F:FAD binding"/>
    <property type="evidence" value="ECO:0007669"/>
    <property type="project" value="InterPro"/>
</dbReference>
<evidence type="ECO:0000256" key="1">
    <source>
        <dbReference type="ARBA" id="ARBA00001974"/>
    </source>
</evidence>
<dbReference type="InterPro" id="IPR016166">
    <property type="entry name" value="FAD-bd_PCMH"/>
</dbReference>
<dbReference type="FunFam" id="1.10.45.10:FF:000001">
    <property type="entry name" value="D-lactate dehydrogenase mitochondrial"/>
    <property type="match status" value="1"/>
</dbReference>
<dbReference type="InterPro" id="IPR004113">
    <property type="entry name" value="FAD-bd_oxidored_4_C"/>
</dbReference>
<dbReference type="PANTHER" id="PTHR42934">
    <property type="entry name" value="GLYCOLATE OXIDASE SUBUNIT GLCD"/>
    <property type="match status" value="1"/>
</dbReference>
<dbReference type="SUPFAM" id="SSF56176">
    <property type="entry name" value="FAD-binding/transporter-associated domain-like"/>
    <property type="match status" value="1"/>
</dbReference>
<dbReference type="InterPro" id="IPR006094">
    <property type="entry name" value="Oxid_FAD_bind_N"/>
</dbReference>
<keyword evidence="2" id="KW-0285">Flavoprotein</keyword>
<dbReference type="Gene3D" id="1.10.45.10">
    <property type="entry name" value="Vanillyl-alcohol Oxidase, Chain A, domain 4"/>
    <property type="match status" value="1"/>
</dbReference>
<dbReference type="Gene3D" id="3.30.43.10">
    <property type="entry name" value="Uridine Diphospho-n-acetylenolpyruvylglucosamine Reductase, domain 2"/>
    <property type="match status" value="1"/>
</dbReference>
<dbReference type="Proteomes" id="UP000062160">
    <property type="component" value="Unassembled WGS sequence"/>
</dbReference>
<dbReference type="InterPro" id="IPR051914">
    <property type="entry name" value="FAD-linked_OxidoTrans_Type4"/>
</dbReference>
<dbReference type="OrthoDB" id="9767256at2"/>
<protein>
    <submittedName>
        <fullName evidence="6">Glycolate oxidase</fullName>
    </submittedName>
</protein>
<dbReference type="InterPro" id="IPR016171">
    <property type="entry name" value="Vanillyl_alc_oxidase_C-sub2"/>
</dbReference>
<evidence type="ECO:0000256" key="2">
    <source>
        <dbReference type="ARBA" id="ARBA00022630"/>
    </source>
</evidence>
<dbReference type="InterPro" id="IPR016167">
    <property type="entry name" value="FAD-bd_PCMH_sub1"/>
</dbReference>
<dbReference type="InterPro" id="IPR016164">
    <property type="entry name" value="FAD-linked_Oxase-like_C"/>
</dbReference>
<dbReference type="AlphaFoldDB" id="A0A0U9I576"/>
<name>A0A0U9I576_9FIRM</name>
<evidence type="ECO:0000259" key="5">
    <source>
        <dbReference type="PROSITE" id="PS51387"/>
    </source>
</evidence>
<dbReference type="Pfam" id="PF02913">
    <property type="entry name" value="FAD-oxidase_C"/>
    <property type="match status" value="1"/>
</dbReference>
<dbReference type="GO" id="GO:0016491">
    <property type="term" value="F:oxidoreductase activity"/>
    <property type="evidence" value="ECO:0007669"/>
    <property type="project" value="UniProtKB-KW"/>
</dbReference>
<reference evidence="6" key="1">
    <citation type="journal article" date="2016" name="Genome Announc.">
        <title>Draft Genome Sequence of the Syntrophic Lactate-Degrading Bacterium Tepidanaerobacter syntrophicus JLT.</title>
        <authorList>
            <person name="Matsuura N."/>
            <person name="Ohashi A."/>
            <person name="Tourlousse D.M."/>
            <person name="Sekiguchi Y."/>
        </authorList>
    </citation>
    <scope>NUCLEOTIDE SEQUENCE [LARGE SCALE GENOMIC DNA]</scope>
    <source>
        <strain evidence="6">JL</strain>
    </source>
</reference>
<dbReference type="InterPro" id="IPR036318">
    <property type="entry name" value="FAD-bd_PCMH-like_sf"/>
</dbReference>
<evidence type="ECO:0000313" key="7">
    <source>
        <dbReference type="Proteomes" id="UP000062160"/>
    </source>
</evidence>
<dbReference type="STRING" id="224999.GCA_001485475_01692"/>
<dbReference type="Gene3D" id="3.30.70.2190">
    <property type="match status" value="1"/>
</dbReference>
<dbReference type="Gene3D" id="3.30.70.2740">
    <property type="match status" value="1"/>
</dbReference>
<gene>
    <name evidence="6" type="ORF">TSYNT_8192</name>
</gene>
<dbReference type="InterPro" id="IPR016169">
    <property type="entry name" value="FAD-bd_PCMH_sub2"/>
</dbReference>
<evidence type="ECO:0000313" key="6">
    <source>
        <dbReference type="EMBL" id="GAQ25656.1"/>
    </source>
</evidence>
<keyword evidence="4" id="KW-0560">Oxidoreductase</keyword>
<comment type="cofactor">
    <cofactor evidence="1">
        <name>FAD</name>
        <dbReference type="ChEBI" id="CHEBI:57692"/>
    </cofactor>
</comment>
<evidence type="ECO:0000256" key="4">
    <source>
        <dbReference type="ARBA" id="ARBA00023002"/>
    </source>
</evidence>
<keyword evidence="7" id="KW-1185">Reference proteome</keyword>
<dbReference type="Gene3D" id="3.30.465.10">
    <property type="match status" value="1"/>
</dbReference>
<proteinExistence type="predicted"/>
<dbReference type="SUPFAM" id="SSF55103">
    <property type="entry name" value="FAD-linked oxidases, C-terminal domain"/>
    <property type="match status" value="1"/>
</dbReference>
<feature type="domain" description="FAD-binding PCMH-type" evidence="5">
    <location>
        <begin position="44"/>
        <end position="223"/>
    </location>
</feature>
<dbReference type="EMBL" id="DF977002">
    <property type="protein sequence ID" value="GAQ25656.1"/>
    <property type="molecule type" value="Genomic_DNA"/>
</dbReference>
<dbReference type="PANTHER" id="PTHR42934:SF2">
    <property type="entry name" value="GLYCOLATE OXIDASE SUBUNIT GLCD"/>
    <property type="match status" value="1"/>
</dbReference>
<dbReference type="PROSITE" id="PS51387">
    <property type="entry name" value="FAD_PCMH"/>
    <property type="match status" value="1"/>
</dbReference>
<accession>A0A0U9I576</accession>
<dbReference type="RefSeq" id="WP_059033061.1">
    <property type="nucleotide sequence ID" value="NZ_BSDN01000010.1"/>
</dbReference>
<organism evidence="6">
    <name type="scientific">Tepidanaerobacter syntrophicus</name>
    <dbReference type="NCBI Taxonomy" id="224999"/>
    <lineage>
        <taxon>Bacteria</taxon>
        <taxon>Bacillati</taxon>
        <taxon>Bacillota</taxon>
        <taxon>Clostridia</taxon>
        <taxon>Thermosediminibacterales</taxon>
        <taxon>Tepidanaerobacteraceae</taxon>
        <taxon>Tepidanaerobacter</taxon>
    </lineage>
</organism>
<keyword evidence="3" id="KW-0274">FAD</keyword>
<dbReference type="Pfam" id="PF01565">
    <property type="entry name" value="FAD_binding_4"/>
    <property type="match status" value="1"/>
</dbReference>